<evidence type="ECO:0000256" key="1">
    <source>
        <dbReference type="SAM" id="MobiDB-lite"/>
    </source>
</evidence>
<feature type="compositionally biased region" description="Pro residues" evidence="1">
    <location>
        <begin position="22"/>
        <end position="31"/>
    </location>
</feature>
<dbReference type="AlphaFoldDB" id="A0A8C4RFI0"/>
<evidence type="ECO:0000313" key="2">
    <source>
        <dbReference type="Ensembl" id="ENSEBUP00000027933.1"/>
    </source>
</evidence>
<dbReference type="GeneTree" id="ENSGT00940000168277"/>
<protein>
    <recommendedName>
        <fullName evidence="4">Ubiquitin carboxyl-terminal hydrolase FAF-X</fullName>
    </recommendedName>
</protein>
<proteinExistence type="predicted"/>
<evidence type="ECO:0008006" key="4">
    <source>
        <dbReference type="Google" id="ProtNLM"/>
    </source>
</evidence>
<evidence type="ECO:0000313" key="3">
    <source>
        <dbReference type="Proteomes" id="UP000694388"/>
    </source>
</evidence>
<dbReference type="Ensembl" id="ENSEBUT00000028509.1">
    <property type="protein sequence ID" value="ENSEBUP00000027933.1"/>
    <property type="gene ID" value="ENSEBUG00000017068.1"/>
</dbReference>
<reference evidence="2" key="1">
    <citation type="submission" date="2025-08" db="UniProtKB">
        <authorList>
            <consortium name="Ensembl"/>
        </authorList>
    </citation>
    <scope>IDENTIFICATION</scope>
</reference>
<feature type="region of interest" description="Disordered" evidence="1">
    <location>
        <begin position="1"/>
        <end position="68"/>
    </location>
</feature>
<accession>A0A8C4RFI0</accession>
<dbReference type="Proteomes" id="UP000694388">
    <property type="component" value="Unplaced"/>
</dbReference>
<feature type="compositionally biased region" description="Low complexity" evidence="1">
    <location>
        <begin position="32"/>
        <end position="52"/>
    </location>
</feature>
<dbReference type="OMA" id="ECMETTE"/>
<keyword evidence="3" id="KW-1185">Reference proteome</keyword>
<reference evidence="2" key="2">
    <citation type="submission" date="2025-09" db="UniProtKB">
        <authorList>
            <consortium name="Ensembl"/>
        </authorList>
    </citation>
    <scope>IDENTIFICATION</scope>
</reference>
<organism evidence="2 3">
    <name type="scientific">Eptatretus burgeri</name>
    <name type="common">Inshore hagfish</name>
    <dbReference type="NCBI Taxonomy" id="7764"/>
    <lineage>
        <taxon>Eukaryota</taxon>
        <taxon>Metazoa</taxon>
        <taxon>Chordata</taxon>
        <taxon>Craniata</taxon>
        <taxon>Vertebrata</taxon>
        <taxon>Cyclostomata</taxon>
        <taxon>Myxini</taxon>
        <taxon>Myxiniformes</taxon>
        <taxon>Myxinidae</taxon>
        <taxon>Eptatretinae</taxon>
        <taxon>Eptatretus</taxon>
    </lineage>
</organism>
<name>A0A8C4RFI0_EPTBU</name>
<sequence>MTATTRGSPVGSGDTSQSQPPAETPSQPPSPQHQNPVPTSPGDTPSPSPADSQSQGDGVPVPEEEEPPFPHAELAKLDDMINRPRWVVPVLPKGELEVLLETAIELGKKGLDVKSEACQRFFRDGLTISFTKILTDEAVSGWKYEIHRCIISNTHRLIELCVAKLPQDWFPLLELLAIALSPHCKFHLYNGTRSSETAPPGTPLADDELFARPPDARSPKGWLVDLINKFGNLNGFQILHDRLMSCAALNVPIIAALIKYVCFLLV</sequence>